<evidence type="ECO:0000259" key="1">
    <source>
        <dbReference type="PROSITE" id="PS50878"/>
    </source>
</evidence>
<evidence type="ECO:0000313" key="2">
    <source>
        <dbReference type="EMBL" id="CAK0879300.1"/>
    </source>
</evidence>
<feature type="domain" description="Reverse transcriptase" evidence="1">
    <location>
        <begin position="110"/>
        <end position="387"/>
    </location>
</feature>
<dbReference type="Proteomes" id="UP001189429">
    <property type="component" value="Unassembled WGS sequence"/>
</dbReference>
<dbReference type="PANTHER" id="PTHR31635:SF196">
    <property type="entry name" value="REVERSE TRANSCRIPTASE DOMAIN-CONTAINING PROTEIN-RELATED"/>
    <property type="match status" value="1"/>
</dbReference>
<keyword evidence="3" id="KW-1185">Reference proteome</keyword>
<dbReference type="InterPro" id="IPR043502">
    <property type="entry name" value="DNA/RNA_pol_sf"/>
</dbReference>
<dbReference type="PANTHER" id="PTHR31635">
    <property type="entry name" value="REVERSE TRANSCRIPTASE DOMAIN-CONTAINING PROTEIN-RELATED"/>
    <property type="match status" value="1"/>
</dbReference>
<dbReference type="Pfam" id="PF00078">
    <property type="entry name" value="RVT_1"/>
    <property type="match status" value="1"/>
</dbReference>
<gene>
    <name evidence="2" type="ORF">PCOR1329_LOCUS62766</name>
</gene>
<dbReference type="EMBL" id="CAUYUJ010017939">
    <property type="protein sequence ID" value="CAK0879300.1"/>
    <property type="molecule type" value="Genomic_DNA"/>
</dbReference>
<protein>
    <recommendedName>
        <fullName evidence="1">Reverse transcriptase domain-containing protein</fullName>
    </recommendedName>
</protein>
<evidence type="ECO:0000313" key="3">
    <source>
        <dbReference type="Proteomes" id="UP001189429"/>
    </source>
</evidence>
<name>A0ABN9W005_9DINO</name>
<accession>A0ABN9W005</accession>
<reference evidence="2" key="1">
    <citation type="submission" date="2023-10" db="EMBL/GenBank/DDBJ databases">
        <authorList>
            <person name="Chen Y."/>
            <person name="Shah S."/>
            <person name="Dougan E. K."/>
            <person name="Thang M."/>
            <person name="Chan C."/>
        </authorList>
    </citation>
    <scope>NUCLEOTIDE SEQUENCE [LARGE SCALE GENOMIC DNA]</scope>
</reference>
<dbReference type="SUPFAM" id="SSF56672">
    <property type="entry name" value="DNA/RNA polymerases"/>
    <property type="match status" value="1"/>
</dbReference>
<dbReference type="InterPro" id="IPR000477">
    <property type="entry name" value="RT_dom"/>
</dbReference>
<sequence length="780" mass="86417">MAQALRARWSDVFGARRCDAALLSRWLAEELPPPPPHEPHESMPQEADPRWQLRWSDVEDALRQAPPSAPGPDGVTFLAWQRLGGLAVDILLAAALDMAAPGGPDRIEELHVDWLFPGQSFNSSAMVFLPKSPTGQAAIVGDYCAPSDTRPLNISNCENRLPANAVRLRVEPLLAEWVSDMQQGFLVGRSLFSNVVAVDHDMMRCALQEEAGAAIFFEFRAAFPSVAHDFLRCVLSHLRLPGWFLHFFEALYKDNKCELVVAGSRHPGFALKAGIRQGCPLSPLIFAVAADILLRRLRRLSLGSLRRAYADDLAGVVPDYLRELPRLAVVFTEYAAMSGLQLNISKTILVPLFLADNAVVQNDVSSACPGWAGIRISSFAKYLGFYLGPGCGNRAYDAPLRKYSERAQSWGAVGAGLFYTLAAYSVCVLPVLTFVAQLDRPPPSRVEAEIAAVRRLTPGPGHWCCPLDLRCLEFLGFPKSLPDFEARVAASQCRVAHLEAVSQGGVQIASRARELREWRHQRDSPIRAATWASWLDRAFVFQLEASVAAADRAGASRARAEFHLSERSPRPFTMTVDNRVRRGSQRFVCRAVEPDRAAYMVGRMGERLQRRSLPASLQRRGERAASMLQHLAPLVPPRVWASVLRTLWNGWVTARRWPGGPMAGSSCIFGCRHAMDSIEHYASCDAVADFARRRLGIPRAPSPEAGLAQLLLLDRAADQRPQQELTLWALRTAAVYKVHNWWRHATRRTPRMARDALQQAVRDLVSGHAGATRTLDAARR</sequence>
<dbReference type="PROSITE" id="PS50878">
    <property type="entry name" value="RT_POL"/>
    <property type="match status" value="1"/>
</dbReference>
<dbReference type="CDD" id="cd01650">
    <property type="entry name" value="RT_nLTR_like"/>
    <property type="match status" value="1"/>
</dbReference>
<organism evidence="2 3">
    <name type="scientific">Prorocentrum cordatum</name>
    <dbReference type="NCBI Taxonomy" id="2364126"/>
    <lineage>
        <taxon>Eukaryota</taxon>
        <taxon>Sar</taxon>
        <taxon>Alveolata</taxon>
        <taxon>Dinophyceae</taxon>
        <taxon>Prorocentrales</taxon>
        <taxon>Prorocentraceae</taxon>
        <taxon>Prorocentrum</taxon>
    </lineage>
</organism>
<proteinExistence type="predicted"/>
<comment type="caution">
    <text evidence="2">The sequence shown here is derived from an EMBL/GenBank/DDBJ whole genome shotgun (WGS) entry which is preliminary data.</text>
</comment>